<proteinExistence type="inferred from homology"/>
<keyword evidence="2" id="KW-1277">Toxin-antitoxin system</keyword>
<dbReference type="Pfam" id="PF05016">
    <property type="entry name" value="ParE_toxin"/>
    <property type="match status" value="1"/>
</dbReference>
<protein>
    <submittedName>
        <fullName evidence="3">Type II toxin-antitoxin system RelE/ParE family toxin</fullName>
    </submittedName>
</protein>
<dbReference type="Gene3D" id="3.30.2310.20">
    <property type="entry name" value="RelE-like"/>
    <property type="match status" value="1"/>
</dbReference>
<evidence type="ECO:0000256" key="1">
    <source>
        <dbReference type="ARBA" id="ARBA00006226"/>
    </source>
</evidence>
<dbReference type="EMBL" id="JAEKJW010000001">
    <property type="protein sequence ID" value="MBN8195432.1"/>
    <property type="molecule type" value="Genomic_DNA"/>
</dbReference>
<dbReference type="RefSeq" id="WP_206926564.1">
    <property type="nucleotide sequence ID" value="NZ_JAEKJW010000001.1"/>
</dbReference>
<evidence type="ECO:0000256" key="2">
    <source>
        <dbReference type="ARBA" id="ARBA00022649"/>
    </source>
</evidence>
<dbReference type="AlphaFoldDB" id="A0A8I1M5T2"/>
<reference evidence="3" key="1">
    <citation type="submission" date="2020-12" db="EMBL/GenBank/DDBJ databases">
        <title>Oil enriched cultivation method for isolating marine PHA-producing bacteria.</title>
        <authorList>
            <person name="Zheng W."/>
            <person name="Yu S."/>
            <person name="Huang Y."/>
        </authorList>
    </citation>
    <scope>NUCLEOTIDE SEQUENCE</scope>
    <source>
        <strain evidence="3">SY-2-3</strain>
    </source>
</reference>
<organism evidence="3 4">
    <name type="scientific">Thalassospira povalilytica</name>
    <dbReference type="NCBI Taxonomy" id="732237"/>
    <lineage>
        <taxon>Bacteria</taxon>
        <taxon>Pseudomonadati</taxon>
        <taxon>Pseudomonadota</taxon>
        <taxon>Alphaproteobacteria</taxon>
        <taxon>Rhodospirillales</taxon>
        <taxon>Thalassospiraceae</taxon>
        <taxon>Thalassospira</taxon>
    </lineage>
</organism>
<dbReference type="InterPro" id="IPR051803">
    <property type="entry name" value="TA_system_RelE-like_toxin"/>
</dbReference>
<accession>A0A8I1M5T2</accession>
<dbReference type="InterPro" id="IPR035093">
    <property type="entry name" value="RelE/ParE_toxin_dom_sf"/>
</dbReference>
<dbReference type="PANTHER" id="PTHR33755:SF6">
    <property type="entry name" value="PLASMID STABILIZATION SYSTEM PROTEIN"/>
    <property type="match status" value="1"/>
</dbReference>
<name>A0A8I1M5T2_9PROT</name>
<comment type="caution">
    <text evidence="3">The sequence shown here is derived from an EMBL/GenBank/DDBJ whole genome shotgun (WGS) entry which is preliminary data.</text>
</comment>
<dbReference type="PANTHER" id="PTHR33755">
    <property type="entry name" value="TOXIN PARE1-RELATED"/>
    <property type="match status" value="1"/>
</dbReference>
<sequence>MRIRWDSRAIDDLRDILDYIEDRNPTAAIRTYQLISGSVSQLASHPFIGRTGRVEQTREMIVNGTPYLVAYGLQEDTVTIIAVLHAARRWPDEFKKKSGPRRDRFL</sequence>
<dbReference type="Proteomes" id="UP000664405">
    <property type="component" value="Unassembled WGS sequence"/>
</dbReference>
<dbReference type="NCBIfam" id="TIGR02385">
    <property type="entry name" value="RelE_StbE"/>
    <property type="match status" value="1"/>
</dbReference>
<evidence type="ECO:0000313" key="3">
    <source>
        <dbReference type="EMBL" id="MBN8195432.1"/>
    </source>
</evidence>
<evidence type="ECO:0000313" key="4">
    <source>
        <dbReference type="Proteomes" id="UP000664405"/>
    </source>
</evidence>
<dbReference type="InterPro" id="IPR007712">
    <property type="entry name" value="RelE/ParE_toxin"/>
</dbReference>
<comment type="similarity">
    <text evidence="1">Belongs to the RelE toxin family.</text>
</comment>
<gene>
    <name evidence="3" type="ORF">JF547_02780</name>
</gene>